<evidence type="ECO:0000256" key="6">
    <source>
        <dbReference type="ARBA" id="ARBA00022967"/>
    </source>
</evidence>
<evidence type="ECO:0000256" key="10">
    <source>
        <dbReference type="ARBA" id="ARBA00023285"/>
    </source>
</evidence>
<organism evidence="13 14">
    <name type="scientific">Methanothermobacter thermautotrophicus</name>
    <name type="common">Methanobacterium thermoformicicum</name>
    <dbReference type="NCBI Taxonomy" id="145262"/>
    <lineage>
        <taxon>Archaea</taxon>
        <taxon>Methanobacteriati</taxon>
        <taxon>Methanobacteriota</taxon>
        <taxon>Methanomada group</taxon>
        <taxon>Methanobacteria</taxon>
        <taxon>Methanobacteriales</taxon>
        <taxon>Methanobacteriaceae</taxon>
        <taxon>Methanothermobacter</taxon>
    </lineage>
</organism>
<dbReference type="UniPathway" id="UPA00640">
    <property type="reaction ID" value="UER00698"/>
</dbReference>
<keyword evidence="9 11" id="KW-0472">Membrane</keyword>
<protein>
    <recommendedName>
        <fullName evidence="11 12">Tetrahydromethanopterin S-methyltransferase subunit A</fullName>
        <ecNumber evidence="11 12">7.2.1.4</ecNumber>
    </recommendedName>
    <alternativeName>
        <fullName evidence="11">N5-methyltetrahydromethanopterin--coenzyme M methyltransferase subunit A</fullName>
    </alternativeName>
</protein>
<evidence type="ECO:0000256" key="12">
    <source>
        <dbReference type="NCBIfam" id="TIGR01111"/>
    </source>
</evidence>
<dbReference type="Pfam" id="PF04208">
    <property type="entry name" value="MtrA"/>
    <property type="match status" value="1"/>
</dbReference>
<keyword evidence="4 11" id="KW-0808">Transferase</keyword>
<dbReference type="PIRSF" id="PIRSF009452">
    <property type="entry name" value="MtrA_MtxA"/>
    <property type="match status" value="1"/>
</dbReference>
<name>A0A7J4MV68_METTF</name>
<keyword evidence="6 11" id="KW-1278">Translocase</keyword>
<evidence type="ECO:0000256" key="4">
    <source>
        <dbReference type="ARBA" id="ARBA00022679"/>
    </source>
</evidence>
<comment type="function">
    <text evidence="11">Part of a complex that catalyzes the formation of methyl-coenzyme M and tetrahydromethanopterin from coenzyme M and methyl-tetrahydromethanopterin. This is an energy-conserving, sodium-ion translocating step.</text>
</comment>
<sequence length="181" mass="19419">MVDKKPVPEDWPHIVGDYVVGDAESPVAVVTLGSHMEDEPVRAGAAISGPLHTENLGIEKVVGNVIANPNLRFLLVCGAEVMGHITGQTMKALHSNGVDGESGRIIGATGAIPYIENMPDEAIERFRRQVELVDMVDVEDPAAIGERIGECVVHDSGAIDEEPLILRPSEDLNKNKPDENT</sequence>
<comment type="cofactor">
    <cofactor evidence="11">
        <name>5-hydroxybenzimidazolylcob(I)amide</name>
        <dbReference type="ChEBI" id="CHEBI:60494"/>
    </cofactor>
    <text evidence="11">Binds 1 5-hydroxybenzimidazolylcobamide group.</text>
</comment>
<dbReference type="InterPro" id="IPR005778">
    <property type="entry name" value="MtrA"/>
</dbReference>
<gene>
    <name evidence="11 13" type="primary">mtrA</name>
    <name evidence="13" type="ORF">HA285_02710</name>
</gene>
<dbReference type="GO" id="GO:0006730">
    <property type="term" value="P:one-carbon metabolic process"/>
    <property type="evidence" value="ECO:0007669"/>
    <property type="project" value="UniProtKB-UniRule"/>
</dbReference>
<keyword evidence="1 11" id="KW-1003">Cell membrane</keyword>
<dbReference type="Proteomes" id="UP000538031">
    <property type="component" value="Unassembled WGS sequence"/>
</dbReference>
<keyword evidence="3 11" id="KW-0489">Methyltransferase</keyword>
<keyword evidence="8 11" id="KW-0484">Methanogenesis</keyword>
<keyword evidence="2 11" id="KW-0554">One-carbon metabolism</keyword>
<evidence type="ECO:0000313" key="14">
    <source>
        <dbReference type="Proteomes" id="UP000538031"/>
    </source>
</evidence>
<dbReference type="NCBIfam" id="NF002126">
    <property type="entry name" value="PRK00964.1-4"/>
    <property type="match status" value="1"/>
</dbReference>
<comment type="caution">
    <text evidence="13">The sequence shown here is derived from an EMBL/GenBank/DDBJ whole genome shotgun (WGS) entry which is preliminary data.</text>
</comment>
<feature type="binding site" evidence="11">
    <location>
        <position position="84"/>
    </location>
    <ligand>
        <name>5-hydroxybenzimidazolylcob(I)amide</name>
        <dbReference type="ChEBI" id="CHEBI:60494"/>
        <note>cofactor</note>
    </ligand>
</feature>
<proteinExistence type="inferred from homology"/>
<reference evidence="14" key="1">
    <citation type="journal article" date="2020" name="bioRxiv">
        <title>A rank-normalized archaeal taxonomy based on genome phylogeny resolves widespread incomplete and uneven classifications.</title>
        <authorList>
            <person name="Rinke C."/>
            <person name="Chuvochina M."/>
            <person name="Mussig A.J."/>
            <person name="Chaumeil P.-A."/>
            <person name="Waite D.W."/>
            <person name="Whitman W.B."/>
            <person name="Parks D.H."/>
            <person name="Hugenholtz P."/>
        </authorList>
    </citation>
    <scope>NUCLEOTIDE SEQUENCE [LARGE SCALE GENOMIC DNA]</scope>
</reference>
<comment type="similarity">
    <text evidence="11">Belongs to the MtrA family.</text>
</comment>
<evidence type="ECO:0000256" key="8">
    <source>
        <dbReference type="ARBA" id="ARBA00022994"/>
    </source>
</evidence>
<evidence type="ECO:0000256" key="1">
    <source>
        <dbReference type="ARBA" id="ARBA00022475"/>
    </source>
</evidence>
<evidence type="ECO:0000256" key="5">
    <source>
        <dbReference type="ARBA" id="ARBA00022692"/>
    </source>
</evidence>
<dbReference type="InterPro" id="IPR030688">
    <property type="entry name" value="MeTrfase_MtrA/MtxA"/>
</dbReference>
<evidence type="ECO:0000256" key="11">
    <source>
        <dbReference type="HAMAP-Rule" id="MF_01093"/>
    </source>
</evidence>
<dbReference type="EMBL" id="DUHT01000028">
    <property type="protein sequence ID" value="HIH64496.1"/>
    <property type="molecule type" value="Genomic_DNA"/>
</dbReference>
<evidence type="ECO:0000256" key="3">
    <source>
        <dbReference type="ARBA" id="ARBA00022603"/>
    </source>
</evidence>
<comment type="pathway">
    <text evidence="11">One-carbon metabolism; methanogenesis from CO(2); methyl-coenzyme M from 5,10-methylene-5,6,7,8-tetrahydromethanopterin: step 2/2.</text>
</comment>
<dbReference type="EC" id="7.2.1.4" evidence="11 12"/>
<dbReference type="GO" id="GO:0019386">
    <property type="term" value="P:methanogenesis, from carbon dioxide"/>
    <property type="evidence" value="ECO:0007669"/>
    <property type="project" value="UniProtKB-UniRule"/>
</dbReference>
<dbReference type="GO" id="GO:0030269">
    <property type="term" value="F:tetrahydromethanopterin S-methyltransferase activity"/>
    <property type="evidence" value="ECO:0007669"/>
    <property type="project" value="UniProtKB-UniRule"/>
</dbReference>
<comment type="subcellular location">
    <subcellularLocation>
        <location evidence="11">Cell membrane</location>
        <topology evidence="11">Single-pass membrane protein</topology>
    </subcellularLocation>
</comment>
<dbReference type="NCBIfam" id="TIGR01111">
    <property type="entry name" value="mtrA"/>
    <property type="match status" value="1"/>
</dbReference>
<comment type="catalytic activity">
    <reaction evidence="11">
        <text>5-methyl-5,6,7,8-tetrahydromethanopterin + coenzyme M + 2 Na(+)(in) = 5,6,7,8-tetrahydromethanopterin + methyl-coenzyme M + 2 Na(+)(out)</text>
        <dbReference type="Rhea" id="RHEA:53492"/>
        <dbReference type="ChEBI" id="CHEBI:29101"/>
        <dbReference type="ChEBI" id="CHEBI:58103"/>
        <dbReference type="ChEBI" id="CHEBI:58116"/>
        <dbReference type="ChEBI" id="CHEBI:58286"/>
        <dbReference type="ChEBI" id="CHEBI:58319"/>
        <dbReference type="EC" id="7.2.1.4"/>
    </reaction>
</comment>
<dbReference type="AlphaFoldDB" id="A0A7J4MV68"/>
<evidence type="ECO:0000256" key="7">
    <source>
        <dbReference type="ARBA" id="ARBA00022989"/>
    </source>
</evidence>
<dbReference type="GO" id="GO:0005886">
    <property type="term" value="C:plasma membrane"/>
    <property type="evidence" value="ECO:0007669"/>
    <property type="project" value="UniProtKB-SubCell"/>
</dbReference>
<evidence type="ECO:0000256" key="2">
    <source>
        <dbReference type="ARBA" id="ARBA00022563"/>
    </source>
</evidence>
<dbReference type="GO" id="GO:0032259">
    <property type="term" value="P:methylation"/>
    <property type="evidence" value="ECO:0007669"/>
    <property type="project" value="UniProtKB-KW"/>
</dbReference>
<dbReference type="HAMAP" id="MF_01093">
    <property type="entry name" value="MtrA"/>
    <property type="match status" value="1"/>
</dbReference>
<dbReference type="GO" id="GO:0050897">
    <property type="term" value="F:cobalt ion binding"/>
    <property type="evidence" value="ECO:0007669"/>
    <property type="project" value="InterPro"/>
</dbReference>
<dbReference type="PIRSF" id="PIRSF500207">
    <property type="entry name" value="MtrA"/>
    <property type="match status" value="1"/>
</dbReference>
<evidence type="ECO:0000256" key="9">
    <source>
        <dbReference type="ARBA" id="ARBA00023136"/>
    </source>
</evidence>
<keyword evidence="7 11" id="KW-1133">Transmembrane helix</keyword>
<accession>A0A7J4MV68</accession>
<keyword evidence="5 11" id="KW-0812">Transmembrane</keyword>
<evidence type="ECO:0000313" key="13">
    <source>
        <dbReference type="EMBL" id="HIH64496.1"/>
    </source>
</evidence>
<comment type="subunit">
    <text evidence="11">The complex is composed of 8 subunits; MtrA, MtrB, MtrC, MtrD, MtrE, MtrF, MtrG and MtrH.</text>
</comment>
<keyword evidence="10 11" id="KW-0170">Cobalt</keyword>